<name>F5YFH0_LEAAZ</name>
<keyword evidence="2" id="KW-0732">Signal</keyword>
<feature type="chain" id="PRO_5003335164" evidence="2">
    <location>
        <begin position="25"/>
        <end position="382"/>
    </location>
</feature>
<gene>
    <name evidence="3" type="ordered locus">TREAZ_0107</name>
</gene>
<sequence>MFRGRVLRVFSAFLFFFMATAGWAQQTVRPWWYSLEQGKLYFRGGTYGNALMAFEDARRAREARFARMEQAMVQLLSNPEVRRLGDDLALIENYISSHHQTEAAEALSELYYRIPKQSLGGSANRALNELNRLKAYPEAEFWIGEVYRAEGELALALGQYRKAYASRGLLESPGFDVEILYKMAELHRLRQEYQEMENRALDILQGPGSDGKPRDSLWAGESEGFTRAAMARILENDGISRFFAFYRYDNTQVEGAHRLLGFYYYASSRHTQAAEHLMFSFLIQNTLLVNEALRSQYDYTFTTLDNLLDSLGRRPDLIAWLDETEYFRTIYYLGSALYASGKLVPARQLWGFLASRSEAGEWRGRAQGQLRSPYIDRAVEMP</sequence>
<dbReference type="InParanoid" id="F5YFH0"/>
<evidence type="ECO:0000256" key="1">
    <source>
        <dbReference type="SAM" id="Coils"/>
    </source>
</evidence>
<evidence type="ECO:0000313" key="4">
    <source>
        <dbReference type="Proteomes" id="UP000009222"/>
    </source>
</evidence>
<dbReference type="EMBL" id="CP001841">
    <property type="protein sequence ID" value="AEF82117.1"/>
    <property type="molecule type" value="Genomic_DNA"/>
</dbReference>
<dbReference type="Gene3D" id="1.25.40.10">
    <property type="entry name" value="Tetratricopeptide repeat domain"/>
    <property type="match status" value="1"/>
</dbReference>
<dbReference type="STRING" id="545695.TREAZ_0107"/>
<dbReference type="HOGENOM" id="CLU_723482_0_0_12"/>
<proteinExistence type="predicted"/>
<evidence type="ECO:0000256" key="2">
    <source>
        <dbReference type="SAM" id="SignalP"/>
    </source>
</evidence>
<dbReference type="AlphaFoldDB" id="F5YFH0"/>
<keyword evidence="1" id="KW-0175">Coiled coil</keyword>
<evidence type="ECO:0000313" key="3">
    <source>
        <dbReference type="EMBL" id="AEF82117.1"/>
    </source>
</evidence>
<dbReference type="OrthoDB" id="356136at2"/>
<dbReference type="Proteomes" id="UP000009222">
    <property type="component" value="Chromosome"/>
</dbReference>
<protein>
    <submittedName>
        <fullName evidence="3">Uncharacterized protein</fullName>
    </submittedName>
</protein>
<feature type="signal peptide" evidence="2">
    <location>
        <begin position="1"/>
        <end position="24"/>
    </location>
</feature>
<organism evidence="3 4">
    <name type="scientific">Leadbettera azotonutricia (strain ATCC BAA-888 / DSM 13862 / ZAS-9)</name>
    <name type="common">Treponema azotonutricium</name>
    <dbReference type="NCBI Taxonomy" id="545695"/>
    <lineage>
        <taxon>Bacteria</taxon>
        <taxon>Pseudomonadati</taxon>
        <taxon>Spirochaetota</taxon>
        <taxon>Spirochaetia</taxon>
        <taxon>Spirochaetales</taxon>
        <taxon>Breznakiellaceae</taxon>
        <taxon>Leadbettera</taxon>
    </lineage>
</organism>
<feature type="coiled-coil region" evidence="1">
    <location>
        <begin position="179"/>
        <end position="206"/>
    </location>
</feature>
<accession>F5YFH0</accession>
<dbReference type="InterPro" id="IPR011990">
    <property type="entry name" value="TPR-like_helical_dom_sf"/>
</dbReference>
<reference evidence="4" key="1">
    <citation type="submission" date="2009-12" db="EMBL/GenBank/DDBJ databases">
        <title>Complete sequence of Treponema azotonutricium strain ZAS-9.</title>
        <authorList>
            <person name="Tetu S.G."/>
            <person name="Matson E."/>
            <person name="Ren Q."/>
            <person name="Seshadri R."/>
            <person name="Elbourne L."/>
            <person name="Hassan K.A."/>
            <person name="Durkin A."/>
            <person name="Radune D."/>
            <person name="Mohamoud Y."/>
            <person name="Shay R."/>
            <person name="Jin S."/>
            <person name="Zhang X."/>
            <person name="Lucey K."/>
            <person name="Ballor N.R."/>
            <person name="Ottesen E."/>
            <person name="Rosenthal R."/>
            <person name="Allen A."/>
            <person name="Leadbetter J.R."/>
            <person name="Paulsen I.T."/>
        </authorList>
    </citation>
    <scope>NUCLEOTIDE SEQUENCE [LARGE SCALE GENOMIC DNA]</scope>
    <source>
        <strain evidence="4">ATCC BAA-888 / DSM 13862 / ZAS-9</strain>
    </source>
</reference>
<dbReference type="KEGG" id="taz:TREAZ_0107"/>
<dbReference type="eggNOG" id="COG3118">
    <property type="taxonomic scope" value="Bacteria"/>
</dbReference>
<reference evidence="3 4" key="2">
    <citation type="journal article" date="2011" name="ISME J.">
        <title>RNA-seq reveals cooperative metabolic interactions between two termite-gut spirochete species in co-culture.</title>
        <authorList>
            <person name="Rosenthal A.Z."/>
            <person name="Matson E.G."/>
            <person name="Eldar A."/>
            <person name="Leadbetter J.R."/>
        </authorList>
    </citation>
    <scope>NUCLEOTIDE SEQUENCE [LARGE SCALE GENOMIC DNA]</scope>
    <source>
        <strain evidence="4">ATCC BAA-888 / DSM 13862 / ZAS-9</strain>
    </source>
</reference>
<keyword evidence="4" id="KW-1185">Reference proteome</keyword>
<dbReference type="RefSeq" id="WP_015711815.1">
    <property type="nucleotide sequence ID" value="NC_015577.1"/>
</dbReference>